<protein>
    <submittedName>
        <fullName evidence="2">Uncharacterized protein</fullName>
    </submittedName>
</protein>
<evidence type="ECO:0000313" key="1">
    <source>
        <dbReference type="EMBL" id="VUZ41481.1"/>
    </source>
</evidence>
<dbReference type="EMBL" id="CABIJS010000059">
    <property type="protein sequence ID" value="VUZ41481.1"/>
    <property type="molecule type" value="Genomic_DNA"/>
</dbReference>
<dbReference type="EMBL" id="CABIJS010000693">
    <property type="protein sequence ID" value="VUZ55493.1"/>
    <property type="molecule type" value="Genomic_DNA"/>
</dbReference>
<keyword evidence="5" id="KW-1185">Reference proteome</keyword>
<evidence type="ECO:0000313" key="2">
    <source>
        <dbReference type="EMBL" id="VUZ47437.1"/>
    </source>
</evidence>
<dbReference type="EMBL" id="CABIJS010000358">
    <property type="protein sequence ID" value="VUZ50445.1"/>
    <property type="molecule type" value="Genomic_DNA"/>
</dbReference>
<dbReference type="EMBL" id="CABIJS010000241">
    <property type="protein sequence ID" value="VUZ47437.1"/>
    <property type="molecule type" value="Genomic_DNA"/>
</dbReference>
<accession>A0A564YJE3</accession>
<proteinExistence type="predicted"/>
<name>A0A564YJE3_HYMDI</name>
<evidence type="ECO:0000313" key="5">
    <source>
        <dbReference type="Proteomes" id="UP000321570"/>
    </source>
</evidence>
<evidence type="ECO:0000313" key="3">
    <source>
        <dbReference type="EMBL" id="VUZ50445.1"/>
    </source>
</evidence>
<reference evidence="2 5" key="1">
    <citation type="submission" date="2019-07" db="EMBL/GenBank/DDBJ databases">
        <authorList>
            <person name="Jastrzebski P J."/>
            <person name="Paukszto L."/>
            <person name="Jastrzebski P J."/>
        </authorList>
    </citation>
    <scope>NUCLEOTIDE SEQUENCE [LARGE SCALE GENOMIC DNA]</scope>
    <source>
        <strain evidence="2 5">WMS-il1</strain>
    </source>
</reference>
<organism evidence="2 5">
    <name type="scientific">Hymenolepis diminuta</name>
    <name type="common">Rat tapeworm</name>
    <dbReference type="NCBI Taxonomy" id="6216"/>
    <lineage>
        <taxon>Eukaryota</taxon>
        <taxon>Metazoa</taxon>
        <taxon>Spiralia</taxon>
        <taxon>Lophotrochozoa</taxon>
        <taxon>Platyhelminthes</taxon>
        <taxon>Cestoda</taxon>
        <taxon>Eucestoda</taxon>
        <taxon>Cyclophyllidea</taxon>
        <taxon>Hymenolepididae</taxon>
        <taxon>Hymenolepis</taxon>
    </lineage>
</organism>
<gene>
    <name evidence="4" type="ORF">WMSIL1_LOCUS13279</name>
    <name evidence="1" type="ORF">WMSIL1_LOCUS2312</name>
    <name evidence="2" type="ORF">WMSIL1_LOCUS7017</name>
    <name evidence="3" type="ORF">WMSIL1_LOCUS9344</name>
</gene>
<feature type="non-terminal residue" evidence="2">
    <location>
        <position position="50"/>
    </location>
</feature>
<evidence type="ECO:0000313" key="4">
    <source>
        <dbReference type="EMBL" id="VUZ55493.1"/>
    </source>
</evidence>
<sequence>MDLYRRLWDRLRFDRRLRMQLFSSGSLKVTISPYSLEFIICQINNRFIYT</sequence>
<dbReference type="Proteomes" id="UP000321570">
    <property type="component" value="Unassembled WGS sequence"/>
</dbReference>
<dbReference type="AlphaFoldDB" id="A0A564YJE3"/>